<protein>
    <submittedName>
        <fullName evidence="3">Uncharacterized protein</fullName>
    </submittedName>
</protein>
<keyword evidence="4" id="KW-1185">Reference proteome</keyword>
<dbReference type="Proteomes" id="UP000052978">
    <property type="component" value="Unassembled WGS sequence"/>
</dbReference>
<reference evidence="3 4" key="1">
    <citation type="journal article" date="2013" name="Nat. Commun.">
        <title>Genome analysis reveals insights into physiology and longevity of the Brandt's bat Myotis brandtii.</title>
        <authorList>
            <person name="Seim I."/>
            <person name="Fang X."/>
            <person name="Xiong Z."/>
            <person name="Lobanov A.V."/>
            <person name="Huang Z."/>
            <person name="Ma S."/>
            <person name="Feng Y."/>
            <person name="Turanov A.A."/>
            <person name="Zhu Y."/>
            <person name="Lenz T.L."/>
            <person name="Gerashchenko M.V."/>
            <person name="Fan D."/>
            <person name="Hee Yim S."/>
            <person name="Yao X."/>
            <person name="Jordan D."/>
            <person name="Xiong Y."/>
            <person name="Ma Y."/>
            <person name="Lyapunov A.N."/>
            <person name="Chen G."/>
            <person name="Kulakova O.I."/>
            <person name="Sun Y."/>
            <person name="Lee S.G."/>
            <person name="Bronson R.T."/>
            <person name="Moskalev A.A."/>
            <person name="Sunyaev S.R."/>
            <person name="Zhang G."/>
            <person name="Krogh A."/>
            <person name="Wang J."/>
            <person name="Gladyshev V.N."/>
        </authorList>
    </citation>
    <scope>NUCLEOTIDE SEQUENCE [LARGE SCALE GENOMIC DNA]</scope>
</reference>
<evidence type="ECO:0000256" key="1">
    <source>
        <dbReference type="SAM" id="MobiDB-lite"/>
    </source>
</evidence>
<feature type="region of interest" description="Disordered" evidence="1">
    <location>
        <begin position="1"/>
        <end position="43"/>
    </location>
</feature>
<name>S7MZM6_MYOBR</name>
<sequence>MAEERGGPAWDSQREKMWPGLEDETRLQAPIAPSPERLGERPTMQVLPGWDIGRMCSCKKNRGCFLSLKTSAQATPASATEGGEAELRVREAEQEEPDRGQNMAGLQRTDHSWVKSN</sequence>
<feature type="compositionally biased region" description="Basic and acidic residues" evidence="1">
    <location>
        <begin position="108"/>
        <end position="117"/>
    </location>
</feature>
<gene>
    <name evidence="2" type="ORF">D623_10028316</name>
    <name evidence="3" type="ORF">D623_10028317</name>
</gene>
<evidence type="ECO:0000313" key="3">
    <source>
        <dbReference type="EMBL" id="EPQ10091.1"/>
    </source>
</evidence>
<evidence type="ECO:0000313" key="2">
    <source>
        <dbReference type="EMBL" id="EPQ10090.1"/>
    </source>
</evidence>
<feature type="compositionally biased region" description="Basic and acidic residues" evidence="1">
    <location>
        <begin position="1"/>
        <end position="17"/>
    </location>
</feature>
<dbReference type="EMBL" id="KE162937">
    <property type="protein sequence ID" value="EPQ10091.1"/>
    <property type="molecule type" value="Genomic_DNA"/>
</dbReference>
<organism evidence="3 4">
    <name type="scientific">Myotis brandtii</name>
    <name type="common">Brandt's bat</name>
    <dbReference type="NCBI Taxonomy" id="109478"/>
    <lineage>
        <taxon>Eukaryota</taxon>
        <taxon>Metazoa</taxon>
        <taxon>Chordata</taxon>
        <taxon>Craniata</taxon>
        <taxon>Vertebrata</taxon>
        <taxon>Euteleostomi</taxon>
        <taxon>Mammalia</taxon>
        <taxon>Eutheria</taxon>
        <taxon>Laurasiatheria</taxon>
        <taxon>Chiroptera</taxon>
        <taxon>Yangochiroptera</taxon>
        <taxon>Vespertilionidae</taxon>
        <taxon>Myotis</taxon>
    </lineage>
</organism>
<dbReference type="AlphaFoldDB" id="S7MZM6"/>
<accession>S7MZM6</accession>
<evidence type="ECO:0000313" key="4">
    <source>
        <dbReference type="Proteomes" id="UP000052978"/>
    </source>
</evidence>
<dbReference type="EMBL" id="KE162937">
    <property type="protein sequence ID" value="EPQ10090.1"/>
    <property type="molecule type" value="Genomic_DNA"/>
</dbReference>
<feature type="region of interest" description="Disordered" evidence="1">
    <location>
        <begin position="70"/>
        <end position="117"/>
    </location>
</feature>
<proteinExistence type="predicted"/>